<dbReference type="GO" id="GO:0004866">
    <property type="term" value="F:endopeptidase inhibitor activity"/>
    <property type="evidence" value="ECO:0007669"/>
    <property type="project" value="InterPro"/>
</dbReference>
<evidence type="ECO:0000313" key="3">
    <source>
        <dbReference type="Proteomes" id="UP000264310"/>
    </source>
</evidence>
<name>A0A371XAI2_9HYPH</name>
<keyword evidence="3" id="KW-1185">Reference proteome</keyword>
<dbReference type="Proteomes" id="UP000264310">
    <property type="component" value="Unassembled WGS sequence"/>
</dbReference>
<dbReference type="EMBL" id="QURL01000001">
    <property type="protein sequence ID" value="RFC66221.1"/>
    <property type="molecule type" value="Genomic_DNA"/>
</dbReference>
<protein>
    <submittedName>
        <fullName evidence="2">Uncharacterized protein</fullName>
    </submittedName>
</protein>
<comment type="caution">
    <text evidence="2">The sequence shown here is derived from an EMBL/GenBank/DDBJ whole genome shotgun (WGS) entry which is preliminary data.</text>
</comment>
<sequence>MIRIYTSTAAAAFFALTAPVLAQSEADFVAAFSGTWQTLDPSFTKDGACRVELRSQSVDGGFGLSAEHCGGTLSDLDHWAIVDNQLALRDSSNKIVARLGGNQRRINGDTTSGPIVFERVTQSASAGSPSPSTRSPCTYYGYTASCADAKDMSLPEIAPNGGSVEAGVLVALNARKEARSDADVVATIPAGTCVRLEECKSQSGENWCRAQVANFSGWIKQTATRMNRWPILTFDQQCRSSK</sequence>
<dbReference type="InterPro" id="IPR010466">
    <property type="entry name" value="DUF1058"/>
</dbReference>
<evidence type="ECO:0000256" key="1">
    <source>
        <dbReference type="SAM" id="SignalP"/>
    </source>
</evidence>
<feature type="chain" id="PRO_5017059104" evidence="1">
    <location>
        <begin position="23"/>
        <end position="242"/>
    </location>
</feature>
<gene>
    <name evidence="2" type="ORF">DYI37_01805</name>
</gene>
<reference evidence="2 3" key="1">
    <citation type="submission" date="2018-08" db="EMBL/GenBank/DDBJ databases">
        <title>Fulvimarina sp. 85, whole genome shotgun sequence.</title>
        <authorList>
            <person name="Tuo L."/>
        </authorList>
    </citation>
    <scope>NUCLEOTIDE SEQUENCE [LARGE SCALE GENOMIC DNA]</scope>
    <source>
        <strain evidence="2 3">85</strain>
    </source>
</reference>
<accession>A0A371XAI2</accession>
<organism evidence="2 3">
    <name type="scientific">Fulvimarina endophytica</name>
    <dbReference type="NCBI Taxonomy" id="2293836"/>
    <lineage>
        <taxon>Bacteria</taxon>
        <taxon>Pseudomonadati</taxon>
        <taxon>Pseudomonadota</taxon>
        <taxon>Alphaproteobacteria</taxon>
        <taxon>Hyphomicrobiales</taxon>
        <taxon>Aurantimonadaceae</taxon>
        <taxon>Fulvimarina</taxon>
    </lineage>
</organism>
<dbReference type="RefSeq" id="WP_116681472.1">
    <property type="nucleotide sequence ID" value="NZ_QURL01000001.1"/>
</dbReference>
<dbReference type="Pfam" id="PF06347">
    <property type="entry name" value="SH3_4"/>
    <property type="match status" value="1"/>
</dbReference>
<dbReference type="InterPro" id="IPR016085">
    <property type="entry name" value="Protease_inh_B-barrel_dom"/>
</dbReference>
<dbReference type="OrthoDB" id="7846699at2"/>
<proteinExistence type="predicted"/>
<dbReference type="AlphaFoldDB" id="A0A371XAI2"/>
<evidence type="ECO:0000313" key="2">
    <source>
        <dbReference type="EMBL" id="RFC66221.1"/>
    </source>
</evidence>
<feature type="signal peptide" evidence="1">
    <location>
        <begin position="1"/>
        <end position="22"/>
    </location>
</feature>
<dbReference type="Gene3D" id="2.30.30.40">
    <property type="entry name" value="SH3 Domains"/>
    <property type="match status" value="1"/>
</dbReference>
<dbReference type="SUPFAM" id="SSF50882">
    <property type="entry name" value="beta-Barrel protease inhibitors"/>
    <property type="match status" value="1"/>
</dbReference>
<keyword evidence="1" id="KW-0732">Signal</keyword>